<reference evidence="11 12" key="1">
    <citation type="submission" date="2020-12" db="EMBL/GenBank/DDBJ databases">
        <authorList>
            <person name="Zhou J."/>
        </authorList>
    </citation>
    <scope>NUCLEOTIDE SEQUENCE [LARGE SCALE GENOMIC DNA]</scope>
    <source>
        <strain evidence="11 12">CCUG 61299</strain>
    </source>
</reference>
<dbReference type="Gene3D" id="1.20.1560.10">
    <property type="entry name" value="ABC transporter type 1, transmembrane domain"/>
    <property type="match status" value="1"/>
</dbReference>
<dbReference type="InterPro" id="IPR011527">
    <property type="entry name" value="ABC1_TM_dom"/>
</dbReference>
<accession>A0A7T7M9T7</accession>
<evidence type="ECO:0000256" key="3">
    <source>
        <dbReference type="ARBA" id="ARBA00022741"/>
    </source>
</evidence>
<proteinExistence type="predicted"/>
<dbReference type="SMART" id="SM00382">
    <property type="entry name" value="AAA"/>
    <property type="match status" value="1"/>
</dbReference>
<evidence type="ECO:0000259" key="10">
    <source>
        <dbReference type="PROSITE" id="PS50929"/>
    </source>
</evidence>
<dbReference type="EMBL" id="CP066802">
    <property type="protein sequence ID" value="QQM67535.1"/>
    <property type="molecule type" value="Genomic_DNA"/>
</dbReference>
<feature type="region of interest" description="Disordered" evidence="7">
    <location>
        <begin position="1"/>
        <end position="24"/>
    </location>
</feature>
<evidence type="ECO:0000256" key="8">
    <source>
        <dbReference type="SAM" id="Phobius"/>
    </source>
</evidence>
<evidence type="ECO:0000256" key="6">
    <source>
        <dbReference type="ARBA" id="ARBA00023136"/>
    </source>
</evidence>
<protein>
    <submittedName>
        <fullName evidence="11">ATP-binding cassette domain-containing protein</fullName>
    </submittedName>
</protein>
<dbReference type="PROSITE" id="PS50929">
    <property type="entry name" value="ABC_TM1F"/>
    <property type="match status" value="1"/>
</dbReference>
<dbReference type="InterPro" id="IPR003593">
    <property type="entry name" value="AAA+_ATPase"/>
</dbReference>
<evidence type="ECO:0000259" key="9">
    <source>
        <dbReference type="PROSITE" id="PS50893"/>
    </source>
</evidence>
<dbReference type="RefSeq" id="WP_200276202.1">
    <property type="nucleotide sequence ID" value="NZ_CP066802.1"/>
</dbReference>
<dbReference type="Pfam" id="PF00005">
    <property type="entry name" value="ABC_tran"/>
    <property type="match status" value="1"/>
</dbReference>
<dbReference type="AlphaFoldDB" id="A0A7T7M9T7"/>
<name>A0A7T7M9T7_9ACTO</name>
<dbReference type="PROSITE" id="PS00211">
    <property type="entry name" value="ABC_TRANSPORTER_1"/>
    <property type="match status" value="1"/>
</dbReference>
<keyword evidence="2 8" id="KW-0812">Transmembrane</keyword>
<comment type="subcellular location">
    <subcellularLocation>
        <location evidence="1">Cell membrane</location>
        <topology evidence="1">Multi-pass membrane protein</topology>
    </subcellularLocation>
</comment>
<dbReference type="GO" id="GO:0005886">
    <property type="term" value="C:plasma membrane"/>
    <property type="evidence" value="ECO:0007669"/>
    <property type="project" value="UniProtKB-SubCell"/>
</dbReference>
<dbReference type="InterPro" id="IPR027417">
    <property type="entry name" value="P-loop_NTPase"/>
</dbReference>
<dbReference type="GO" id="GO:0140359">
    <property type="term" value="F:ABC-type transporter activity"/>
    <property type="evidence" value="ECO:0007669"/>
    <property type="project" value="InterPro"/>
</dbReference>
<feature type="transmembrane region" description="Helical" evidence="8">
    <location>
        <begin position="147"/>
        <end position="169"/>
    </location>
</feature>
<keyword evidence="12" id="KW-1185">Reference proteome</keyword>
<feature type="domain" description="ABC transmembrane type-1" evidence="10">
    <location>
        <begin position="28"/>
        <end position="317"/>
    </location>
</feature>
<feature type="region of interest" description="Disordered" evidence="7">
    <location>
        <begin position="332"/>
        <end position="366"/>
    </location>
</feature>
<feature type="transmembrane region" description="Helical" evidence="8">
    <location>
        <begin position="175"/>
        <end position="192"/>
    </location>
</feature>
<dbReference type="PANTHER" id="PTHR24221">
    <property type="entry name" value="ATP-BINDING CASSETTE SUB-FAMILY B"/>
    <property type="match status" value="1"/>
</dbReference>
<evidence type="ECO:0000256" key="4">
    <source>
        <dbReference type="ARBA" id="ARBA00022840"/>
    </source>
</evidence>
<dbReference type="SUPFAM" id="SSF90123">
    <property type="entry name" value="ABC transporter transmembrane region"/>
    <property type="match status" value="1"/>
</dbReference>
<dbReference type="PROSITE" id="PS50893">
    <property type="entry name" value="ABC_TRANSPORTER_2"/>
    <property type="match status" value="1"/>
</dbReference>
<dbReference type="KEGG" id="awe:JG540_01120"/>
<dbReference type="GO" id="GO:0005524">
    <property type="term" value="F:ATP binding"/>
    <property type="evidence" value="ECO:0007669"/>
    <property type="project" value="UniProtKB-KW"/>
</dbReference>
<feature type="transmembrane region" description="Helical" evidence="8">
    <location>
        <begin position="257"/>
        <end position="279"/>
    </location>
</feature>
<dbReference type="Proteomes" id="UP000595895">
    <property type="component" value="Chromosome"/>
</dbReference>
<keyword evidence="3" id="KW-0547">Nucleotide-binding</keyword>
<evidence type="ECO:0000256" key="1">
    <source>
        <dbReference type="ARBA" id="ARBA00004651"/>
    </source>
</evidence>
<dbReference type="Pfam" id="PF00664">
    <property type="entry name" value="ABC_membrane"/>
    <property type="match status" value="1"/>
</dbReference>
<dbReference type="InterPro" id="IPR003439">
    <property type="entry name" value="ABC_transporter-like_ATP-bd"/>
</dbReference>
<sequence length="587" mass="60695">MSTQAPSRPDQPDPKPPVGTPAGRTANAASFTLGVLSSLAQAWTLISVGRALGALAPTLTGAGTTPGPVGTYLVQALVAALLAALTQVGVETVSRASATSEEAHLRRRVLSHLLDLGPARATHLRSGSTVSLLTDGAERVALYRQTFLAPTLASVLAPAFVLVLLAVAVDPLPSLVLGAAVVLVPAFITFFHKHSRRSSARSRRQRARLAGAYLDAIQGLTTLTLARAAHRTAVDLRQAGEDNRRAVMGLLAGNQRVIFLTDSLFSLFFVTAAATLALARLAAGAIDLGGALALVLTSFVLLEPLDRVGAFFYVGMGGMANQRAIRQVLATQRPQGDPETAPDRQPAATSGGPGDGVGSPAPAAETAEHPLRLQQVTAAWEEGRPVLSGVSLQLEPGQKVALVGPSGAGKSTLMSLVGGDLLPAAGSVHVAGTPLTAATQDAVRAASALVAQSTWLFCGSIADNLRVANPQATTEQLWQALADANLAEEVRLMPEGLDTVVGEMGMGLSGGQAQRVSLARAFLADRPLLLLDEPTSQVDLAGEAQILQALERLSQGRTVLTVSHRQGAVDGADRVLRVADGRVEEVA</sequence>
<keyword evidence="4 11" id="KW-0067">ATP-binding</keyword>
<evidence type="ECO:0000256" key="2">
    <source>
        <dbReference type="ARBA" id="ARBA00022692"/>
    </source>
</evidence>
<dbReference type="Gene3D" id="3.40.50.300">
    <property type="entry name" value="P-loop containing nucleotide triphosphate hydrolases"/>
    <property type="match status" value="1"/>
</dbReference>
<dbReference type="InterPro" id="IPR039421">
    <property type="entry name" value="Type_1_exporter"/>
</dbReference>
<organism evidence="11 12">
    <name type="scientific">Actinomyces weissii</name>
    <dbReference type="NCBI Taxonomy" id="675090"/>
    <lineage>
        <taxon>Bacteria</taxon>
        <taxon>Bacillati</taxon>
        <taxon>Actinomycetota</taxon>
        <taxon>Actinomycetes</taxon>
        <taxon>Actinomycetales</taxon>
        <taxon>Actinomycetaceae</taxon>
        <taxon>Actinomyces</taxon>
    </lineage>
</organism>
<evidence type="ECO:0000313" key="12">
    <source>
        <dbReference type="Proteomes" id="UP000595895"/>
    </source>
</evidence>
<evidence type="ECO:0000256" key="5">
    <source>
        <dbReference type="ARBA" id="ARBA00022989"/>
    </source>
</evidence>
<gene>
    <name evidence="11" type="ORF">JG540_01120</name>
</gene>
<dbReference type="GO" id="GO:0016887">
    <property type="term" value="F:ATP hydrolysis activity"/>
    <property type="evidence" value="ECO:0007669"/>
    <property type="project" value="InterPro"/>
</dbReference>
<dbReference type="InterPro" id="IPR036640">
    <property type="entry name" value="ABC1_TM_sf"/>
</dbReference>
<keyword evidence="6 8" id="KW-0472">Membrane</keyword>
<evidence type="ECO:0000313" key="11">
    <source>
        <dbReference type="EMBL" id="QQM67535.1"/>
    </source>
</evidence>
<evidence type="ECO:0000256" key="7">
    <source>
        <dbReference type="SAM" id="MobiDB-lite"/>
    </source>
</evidence>
<dbReference type="InterPro" id="IPR017871">
    <property type="entry name" value="ABC_transporter-like_CS"/>
</dbReference>
<feature type="domain" description="ABC transporter" evidence="9">
    <location>
        <begin position="371"/>
        <end position="586"/>
    </location>
</feature>
<keyword evidence="5 8" id="KW-1133">Transmembrane helix</keyword>
<dbReference type="PANTHER" id="PTHR24221:SF590">
    <property type="entry name" value="COMPONENT LINKED WITH THE ASSEMBLY OF CYTOCHROME' TRANSPORT TRANSMEMBRANE ATP-BINDING PROTEIN ABC TRANSPORTER CYDD-RELATED"/>
    <property type="match status" value="1"/>
</dbReference>
<dbReference type="SUPFAM" id="SSF52540">
    <property type="entry name" value="P-loop containing nucleoside triphosphate hydrolases"/>
    <property type="match status" value="1"/>
</dbReference>